<comment type="caution">
    <text evidence="2">The sequence shown here is derived from an EMBL/GenBank/DDBJ whole genome shotgun (WGS) entry which is preliminary data.</text>
</comment>
<feature type="compositionally biased region" description="Basic and acidic residues" evidence="1">
    <location>
        <begin position="76"/>
        <end position="85"/>
    </location>
</feature>
<dbReference type="AlphaFoldDB" id="A0A8H5TY97"/>
<evidence type="ECO:0000313" key="3">
    <source>
        <dbReference type="Proteomes" id="UP000562682"/>
    </source>
</evidence>
<evidence type="ECO:0000256" key="1">
    <source>
        <dbReference type="SAM" id="MobiDB-lite"/>
    </source>
</evidence>
<reference evidence="2 3" key="1">
    <citation type="submission" date="2020-05" db="EMBL/GenBank/DDBJ databases">
        <title>Identification and distribution of gene clusters putatively required for synthesis of sphingolipid metabolism inhibitors in phylogenetically diverse species of the filamentous fungus Fusarium.</title>
        <authorList>
            <person name="Kim H.-S."/>
            <person name="Busman M."/>
            <person name="Brown D.W."/>
            <person name="Divon H."/>
            <person name="Uhlig S."/>
            <person name="Proctor R.H."/>
        </authorList>
    </citation>
    <scope>NUCLEOTIDE SEQUENCE [LARGE SCALE GENOMIC DNA]</scope>
    <source>
        <strain evidence="2 3">NRRL 25311</strain>
    </source>
</reference>
<proteinExistence type="predicted"/>
<organism evidence="2 3">
    <name type="scientific">Fusarium denticulatum</name>
    <dbReference type="NCBI Taxonomy" id="48507"/>
    <lineage>
        <taxon>Eukaryota</taxon>
        <taxon>Fungi</taxon>
        <taxon>Dikarya</taxon>
        <taxon>Ascomycota</taxon>
        <taxon>Pezizomycotina</taxon>
        <taxon>Sordariomycetes</taxon>
        <taxon>Hypocreomycetidae</taxon>
        <taxon>Hypocreales</taxon>
        <taxon>Nectriaceae</taxon>
        <taxon>Fusarium</taxon>
        <taxon>Fusarium fujikuroi species complex</taxon>
    </lineage>
</organism>
<evidence type="ECO:0000313" key="2">
    <source>
        <dbReference type="EMBL" id="KAF5679361.1"/>
    </source>
</evidence>
<dbReference type="EMBL" id="JAAOAK010000257">
    <property type="protein sequence ID" value="KAF5679361.1"/>
    <property type="molecule type" value="Genomic_DNA"/>
</dbReference>
<protein>
    <submittedName>
        <fullName evidence="2">Uncharacterized protein</fullName>
    </submittedName>
</protein>
<accession>A0A8H5TY97</accession>
<dbReference type="Proteomes" id="UP000562682">
    <property type="component" value="Unassembled WGS sequence"/>
</dbReference>
<sequence>MKPSARQLMIQKHLSSDPTMLSKRIADVPDFDGAVIPDFEPYKVPAKMFVHLSMDTKPEDELIILPFGEMGSAPGKMEEGNKDSSGHSPVDTPGSPPQTNSQGPMTH</sequence>
<feature type="region of interest" description="Disordered" evidence="1">
    <location>
        <begin position="69"/>
        <end position="107"/>
    </location>
</feature>
<keyword evidence="3" id="KW-1185">Reference proteome</keyword>
<name>A0A8H5TY97_9HYPO</name>
<gene>
    <name evidence="2" type="ORF">FDENT_8753</name>
</gene>
<feature type="compositionally biased region" description="Polar residues" evidence="1">
    <location>
        <begin position="97"/>
        <end position="107"/>
    </location>
</feature>